<name>A0A2U1USS3_9GAMM</name>
<gene>
    <name evidence="1" type="ORF">DDT54_08160</name>
    <name evidence="2" type="ORF">EH206_11165</name>
</gene>
<evidence type="ECO:0000313" key="3">
    <source>
        <dbReference type="Proteomes" id="UP000295985"/>
    </source>
</evidence>
<dbReference type="Proteomes" id="UP000295985">
    <property type="component" value="Unassembled WGS sequence"/>
</dbReference>
<evidence type="ECO:0000313" key="4">
    <source>
        <dbReference type="Proteomes" id="UP000303847"/>
    </source>
</evidence>
<proteinExistence type="predicted"/>
<dbReference type="OrthoDB" id="6592844at2"/>
<protein>
    <submittedName>
        <fullName evidence="1">DUF2313 domain-containing protein</fullName>
    </submittedName>
</protein>
<sequence length="190" mass="21104">MSTVYKTLLGLLLPSPYATKEERLAAELNAEANALELSNELASTVLNGVTPLFAQGLLQDWERVLGLAPSSDSSYQQRLDNVLIKIAETGGLSIPYFTRLASRLGYKIAIEELQPFRAGVSRCGQSILQEDFIWAWRVNVSGSAVKKYYFTTGISLIGERLMTFGDSIIESVFNDLKPAHTYCYFAYQES</sequence>
<dbReference type="Proteomes" id="UP000303847">
    <property type="component" value="Chromosome"/>
</dbReference>
<accession>A0A2U1USS3</accession>
<evidence type="ECO:0000313" key="2">
    <source>
        <dbReference type="EMBL" id="QCR04683.1"/>
    </source>
</evidence>
<reference evidence="2 4" key="2">
    <citation type="submission" date="2018-11" db="EMBL/GenBank/DDBJ databases">
        <title>Genome sequences of Brenneria nigrifluens and Brenneria rubrifaciens.</title>
        <authorList>
            <person name="Poret-Peterson A.T."/>
            <person name="McClean A.E."/>
            <person name="Kluepfel D.A."/>
        </authorList>
    </citation>
    <scope>NUCLEOTIDE SEQUENCE [LARGE SCALE GENOMIC DNA]</scope>
    <source>
        <strain evidence="2 4">ATCC 13028</strain>
    </source>
</reference>
<organism evidence="1 3">
    <name type="scientific">Brenneria nigrifluens DSM 30175 = ATCC 13028</name>
    <dbReference type="NCBI Taxonomy" id="1121120"/>
    <lineage>
        <taxon>Bacteria</taxon>
        <taxon>Pseudomonadati</taxon>
        <taxon>Pseudomonadota</taxon>
        <taxon>Gammaproteobacteria</taxon>
        <taxon>Enterobacterales</taxon>
        <taxon>Pectobacteriaceae</taxon>
        <taxon>Brenneria</taxon>
    </lineage>
</organism>
<keyword evidence="4" id="KW-1185">Reference proteome</keyword>
<dbReference type="EMBL" id="CP034036">
    <property type="protein sequence ID" value="QCR04683.1"/>
    <property type="molecule type" value="Genomic_DNA"/>
</dbReference>
<dbReference type="EMBL" id="QDKK01000011">
    <property type="protein sequence ID" value="PWC24651.1"/>
    <property type="molecule type" value="Genomic_DNA"/>
</dbReference>
<reference evidence="1 3" key="1">
    <citation type="submission" date="2018-04" db="EMBL/GenBank/DDBJ databases">
        <title>Brenneria corticis sp.nov.</title>
        <authorList>
            <person name="Li Y."/>
        </authorList>
    </citation>
    <scope>NUCLEOTIDE SEQUENCE [LARGE SCALE GENOMIC DNA]</scope>
    <source>
        <strain evidence="1 3">LMG 2694</strain>
    </source>
</reference>
<dbReference type="Pfam" id="PF10076">
    <property type="entry name" value="Phage_Mu_Gp48"/>
    <property type="match status" value="1"/>
</dbReference>
<dbReference type="InterPro" id="IPR018755">
    <property type="entry name" value="Phage_Mu_Gp48"/>
</dbReference>
<dbReference type="AlphaFoldDB" id="A0A2U1USS3"/>
<dbReference type="RefSeq" id="WP_009112866.1">
    <property type="nucleotide sequence ID" value="NZ_CP034036.1"/>
</dbReference>
<evidence type="ECO:0000313" key="1">
    <source>
        <dbReference type="EMBL" id="PWC24651.1"/>
    </source>
</evidence>